<accession>A0ABU1G570</accession>
<dbReference type="Gene3D" id="2.60.40.3940">
    <property type="match status" value="1"/>
</dbReference>
<feature type="domain" description="Phage tail fibre protein N-terminal" evidence="2">
    <location>
        <begin position="2"/>
        <end position="148"/>
    </location>
</feature>
<feature type="compositionally biased region" description="Basic and acidic residues" evidence="1">
    <location>
        <begin position="153"/>
        <end position="167"/>
    </location>
</feature>
<proteinExistence type="predicted"/>
<dbReference type="InterPro" id="IPR051934">
    <property type="entry name" value="Phage_Tail_Fiber_Structural"/>
</dbReference>
<dbReference type="EMBL" id="JARWAK010000014">
    <property type="protein sequence ID" value="MDR5868097.1"/>
    <property type="molecule type" value="Genomic_DNA"/>
</dbReference>
<protein>
    <submittedName>
        <fullName evidence="4">Phage tail protein</fullName>
    </submittedName>
</protein>
<evidence type="ECO:0000259" key="2">
    <source>
        <dbReference type="Pfam" id="PF12571"/>
    </source>
</evidence>
<evidence type="ECO:0000256" key="1">
    <source>
        <dbReference type="SAM" id="MobiDB-lite"/>
    </source>
</evidence>
<dbReference type="Pfam" id="PF12571">
    <property type="entry name" value="Phage_tail_fib"/>
    <property type="match status" value="1"/>
</dbReference>
<dbReference type="Pfam" id="PF21882">
    <property type="entry name" value="Gp53-like_C"/>
    <property type="match status" value="1"/>
</dbReference>
<organism evidence="4 5">
    <name type="scientific">Halomonas koreensis</name>
    <dbReference type="NCBI Taxonomy" id="245385"/>
    <lineage>
        <taxon>Bacteria</taxon>
        <taxon>Pseudomonadati</taxon>
        <taxon>Pseudomonadota</taxon>
        <taxon>Gammaproteobacteria</taxon>
        <taxon>Oceanospirillales</taxon>
        <taxon>Halomonadaceae</taxon>
        <taxon>Halomonas</taxon>
    </lineage>
</organism>
<gene>
    <name evidence="4" type="ORF">QC818_14995</name>
</gene>
<dbReference type="PANTHER" id="PTHR35191:SF1">
    <property type="entry name" value="PROPHAGE SIDE TAIL FIBER PROTEIN HOMOLOG STFQ-RELATED"/>
    <property type="match status" value="1"/>
</dbReference>
<name>A0ABU1G570_9GAMM</name>
<dbReference type="Proteomes" id="UP001264519">
    <property type="component" value="Unassembled WGS sequence"/>
</dbReference>
<feature type="domain" description="Putative tail fiber protein gp53-like C-terminal" evidence="3">
    <location>
        <begin position="395"/>
        <end position="463"/>
    </location>
</feature>
<reference evidence="4 5" key="1">
    <citation type="submission" date="2023-04" db="EMBL/GenBank/DDBJ databases">
        <title>A long-awaited taxogenomic arrangement of the family Halomonadaceae.</title>
        <authorList>
            <person name="De La Haba R."/>
            <person name="Chuvochina M."/>
            <person name="Wittouck S."/>
            <person name="Arahal D.R."/>
            <person name="Sanchez-Porro C."/>
            <person name="Hugenholtz P."/>
            <person name="Ventosa A."/>
        </authorList>
    </citation>
    <scope>NUCLEOTIDE SEQUENCE [LARGE SCALE GENOMIC DNA]</scope>
    <source>
        <strain evidence="4 5">DSM 23530</strain>
    </source>
</reference>
<evidence type="ECO:0000259" key="3">
    <source>
        <dbReference type="Pfam" id="PF21882"/>
    </source>
</evidence>
<evidence type="ECO:0000313" key="5">
    <source>
        <dbReference type="Proteomes" id="UP001264519"/>
    </source>
</evidence>
<comment type="caution">
    <text evidence="4">The sequence shown here is derived from an EMBL/GenBank/DDBJ whole genome shotgun (WGS) entry which is preliminary data.</text>
</comment>
<dbReference type="PANTHER" id="PTHR35191">
    <property type="entry name" value="PROPHAGE SIDE TAIL FIBER PROTEIN HOMOLOG STFQ-RELATED"/>
    <property type="match status" value="1"/>
</dbReference>
<evidence type="ECO:0000313" key="4">
    <source>
        <dbReference type="EMBL" id="MDR5868097.1"/>
    </source>
</evidence>
<dbReference type="InterPro" id="IPR054075">
    <property type="entry name" value="Gp53-like_C"/>
</dbReference>
<feature type="region of interest" description="Disordered" evidence="1">
    <location>
        <begin position="153"/>
        <end position="172"/>
    </location>
</feature>
<dbReference type="CDD" id="cd19958">
    <property type="entry name" value="pyocin_knob"/>
    <property type="match status" value="1"/>
</dbReference>
<keyword evidence="5" id="KW-1185">Reference proteome</keyword>
<sequence length="474" mass="50374">MPQFYTLLTDTGQAKLANAVALGDTIEITELAVGDGNGSLPTPDSSAESLINELRRAPINTSDTDPDNPSWIVVEQVLPPDVGGWTIREIGIFDVDGDLIGIGNYPETYKPVLAEGSSRTQTVRFVLEVSDTGAVTLKVDPSVVLATREYVDQERDEHEQSRNHPEATESAQGMVRYGTTEEHKAGTRTDRGAHLAGVLAAIHQYGLGKSVQLGGSDDLNDIEADGVIYSWSSIPPVNAPPGATYGVMLSIYDGRQYNQIVFGGSNPQFFQRRKNSGVWEDGWVDFRSASNLNAGTVPVERLPAASEQSKGGIALASQATTDGGGDDTKAITAKKLWNWVKQGTESLLGMFRVATDAQMLDATNDTVVVTPKKMLFGFSFEGGSSGYIGLPAWLGGLIIQWMRPDIESGSSVSAAWPIAFPTECCVAVANDYGSGPVYAMRINSYGATTVSVTGSSTESNAMGGGRIVVLGIGH</sequence>
<dbReference type="RefSeq" id="WP_309653674.1">
    <property type="nucleotide sequence ID" value="NZ_JARWAK010000014.1"/>
</dbReference>
<dbReference type="InterPro" id="IPR022225">
    <property type="entry name" value="Phage_tail_fibre_N"/>
</dbReference>